<sequence>MKIVKKIKMFSKDESGAAIVEYGLALLVVASIGVGAFSALGTTTDANVDAACAAVGATC</sequence>
<keyword evidence="1" id="KW-0812">Transmembrane</keyword>
<feature type="transmembrane region" description="Helical" evidence="1">
    <location>
        <begin position="20"/>
        <end position="40"/>
    </location>
</feature>
<protein>
    <submittedName>
        <fullName evidence="2">Flp family type IVb pilin</fullName>
    </submittedName>
</protein>
<keyword evidence="1" id="KW-0472">Membrane</keyword>
<accession>A0ABV7GTP0</accession>
<evidence type="ECO:0000313" key="2">
    <source>
        <dbReference type="EMBL" id="MFC3143545.1"/>
    </source>
</evidence>
<name>A0ABV7GTP0_9RHOB</name>
<evidence type="ECO:0000256" key="1">
    <source>
        <dbReference type="SAM" id="Phobius"/>
    </source>
</evidence>
<organism evidence="2 3">
    <name type="scientific">Psychromarinibacter halotolerans</name>
    <dbReference type="NCBI Taxonomy" id="1775175"/>
    <lineage>
        <taxon>Bacteria</taxon>
        <taxon>Pseudomonadati</taxon>
        <taxon>Pseudomonadota</taxon>
        <taxon>Alphaproteobacteria</taxon>
        <taxon>Rhodobacterales</taxon>
        <taxon>Paracoccaceae</taxon>
        <taxon>Psychromarinibacter</taxon>
    </lineage>
</organism>
<keyword evidence="1" id="KW-1133">Transmembrane helix</keyword>
<dbReference type="RefSeq" id="WP_275630829.1">
    <property type="nucleotide sequence ID" value="NZ_JARGYD010000001.1"/>
</dbReference>
<gene>
    <name evidence="2" type="ORF">ACFOGP_12550</name>
</gene>
<dbReference type="EMBL" id="JBHRTB010000010">
    <property type="protein sequence ID" value="MFC3143545.1"/>
    <property type="molecule type" value="Genomic_DNA"/>
</dbReference>
<reference evidence="3" key="1">
    <citation type="journal article" date="2019" name="Int. J. Syst. Evol. Microbiol.">
        <title>The Global Catalogue of Microorganisms (GCM) 10K type strain sequencing project: providing services to taxonomists for standard genome sequencing and annotation.</title>
        <authorList>
            <consortium name="The Broad Institute Genomics Platform"/>
            <consortium name="The Broad Institute Genome Sequencing Center for Infectious Disease"/>
            <person name="Wu L."/>
            <person name="Ma J."/>
        </authorList>
    </citation>
    <scope>NUCLEOTIDE SEQUENCE [LARGE SCALE GENOMIC DNA]</scope>
    <source>
        <strain evidence="3">KCTC 52366</strain>
    </source>
</reference>
<keyword evidence="3" id="KW-1185">Reference proteome</keyword>
<dbReference type="Proteomes" id="UP001595632">
    <property type="component" value="Unassembled WGS sequence"/>
</dbReference>
<comment type="caution">
    <text evidence="2">The sequence shown here is derived from an EMBL/GenBank/DDBJ whole genome shotgun (WGS) entry which is preliminary data.</text>
</comment>
<proteinExistence type="predicted"/>
<evidence type="ECO:0000313" key="3">
    <source>
        <dbReference type="Proteomes" id="UP001595632"/>
    </source>
</evidence>